<proteinExistence type="inferred from homology"/>
<name>A0A7J8CWP3_MOLMO</name>
<keyword evidence="8" id="KW-1015">Disulfide bond</keyword>
<comment type="caution">
    <text evidence="15">The sequence shown here is derived from an EMBL/GenBank/DDBJ whole genome shotgun (WGS) entry which is preliminary data.</text>
</comment>
<evidence type="ECO:0000313" key="16">
    <source>
        <dbReference type="Proteomes" id="UP000550707"/>
    </source>
</evidence>
<comment type="similarity">
    <text evidence="11">Belongs to the CD300 family.</text>
</comment>
<keyword evidence="5" id="KW-0391">Immunity</keyword>
<evidence type="ECO:0000256" key="4">
    <source>
        <dbReference type="ARBA" id="ARBA00022729"/>
    </source>
</evidence>
<dbReference type="AlphaFoldDB" id="A0A7J8CWP3"/>
<dbReference type="InterPro" id="IPR036179">
    <property type="entry name" value="Ig-like_dom_sf"/>
</dbReference>
<keyword evidence="3 12" id="KW-0812">Transmembrane</keyword>
<comment type="subcellular location">
    <subcellularLocation>
        <location evidence="1">Cell membrane</location>
        <topology evidence="1">Single-pass type I membrane protein</topology>
    </subcellularLocation>
</comment>
<dbReference type="InterPro" id="IPR050671">
    <property type="entry name" value="CD300_family_receptors"/>
</dbReference>
<reference evidence="15 16" key="1">
    <citation type="journal article" date="2020" name="Nature">
        <title>Six reference-quality genomes reveal evolution of bat adaptations.</title>
        <authorList>
            <person name="Jebb D."/>
            <person name="Huang Z."/>
            <person name="Pippel M."/>
            <person name="Hughes G.M."/>
            <person name="Lavrichenko K."/>
            <person name="Devanna P."/>
            <person name="Winkler S."/>
            <person name="Jermiin L.S."/>
            <person name="Skirmuntt E.C."/>
            <person name="Katzourakis A."/>
            <person name="Burkitt-Gray L."/>
            <person name="Ray D.A."/>
            <person name="Sullivan K.A.M."/>
            <person name="Roscito J.G."/>
            <person name="Kirilenko B.M."/>
            <person name="Davalos L.M."/>
            <person name="Corthals A.P."/>
            <person name="Power M.L."/>
            <person name="Jones G."/>
            <person name="Ransome R.D."/>
            <person name="Dechmann D.K.N."/>
            <person name="Locatelli A.G."/>
            <person name="Puechmaille S.J."/>
            <person name="Fedrigo O."/>
            <person name="Jarvis E.D."/>
            <person name="Hiller M."/>
            <person name="Vernes S.C."/>
            <person name="Myers E.W."/>
            <person name="Teeling E.C."/>
        </authorList>
    </citation>
    <scope>NUCLEOTIDE SEQUENCE [LARGE SCALE GENOMIC DNA]</scope>
    <source>
        <strain evidence="15">MMolMol1</strain>
        <tissue evidence="15">Muscle</tissue>
    </source>
</reference>
<evidence type="ECO:0000256" key="9">
    <source>
        <dbReference type="ARBA" id="ARBA00023170"/>
    </source>
</evidence>
<dbReference type="OrthoDB" id="8920197at2759"/>
<evidence type="ECO:0000256" key="3">
    <source>
        <dbReference type="ARBA" id="ARBA00022692"/>
    </source>
</evidence>
<dbReference type="EMBL" id="JACASF010000019">
    <property type="protein sequence ID" value="KAF6415255.1"/>
    <property type="molecule type" value="Genomic_DNA"/>
</dbReference>
<dbReference type="Proteomes" id="UP000550707">
    <property type="component" value="Unassembled WGS sequence"/>
</dbReference>
<dbReference type="Pfam" id="PF07686">
    <property type="entry name" value="V-set"/>
    <property type="match status" value="1"/>
</dbReference>
<dbReference type="SUPFAM" id="SSF48726">
    <property type="entry name" value="Immunoglobulin"/>
    <property type="match status" value="1"/>
</dbReference>
<evidence type="ECO:0000313" key="15">
    <source>
        <dbReference type="EMBL" id="KAF6415255.1"/>
    </source>
</evidence>
<feature type="signal peptide" evidence="13">
    <location>
        <begin position="1"/>
        <end position="16"/>
    </location>
</feature>
<evidence type="ECO:0000256" key="1">
    <source>
        <dbReference type="ARBA" id="ARBA00004251"/>
    </source>
</evidence>
<dbReference type="InterPro" id="IPR013783">
    <property type="entry name" value="Ig-like_fold"/>
</dbReference>
<accession>A0A7J8CWP3</accession>
<organism evidence="15 16">
    <name type="scientific">Molossus molossus</name>
    <name type="common">Pallas' mastiff bat</name>
    <name type="synonym">Vespertilio molossus</name>
    <dbReference type="NCBI Taxonomy" id="27622"/>
    <lineage>
        <taxon>Eukaryota</taxon>
        <taxon>Metazoa</taxon>
        <taxon>Chordata</taxon>
        <taxon>Craniata</taxon>
        <taxon>Vertebrata</taxon>
        <taxon>Euteleostomi</taxon>
        <taxon>Mammalia</taxon>
        <taxon>Eutheria</taxon>
        <taxon>Laurasiatheria</taxon>
        <taxon>Chiroptera</taxon>
        <taxon>Yangochiroptera</taxon>
        <taxon>Molossidae</taxon>
        <taxon>Molossus</taxon>
    </lineage>
</organism>
<dbReference type="FunFam" id="2.60.40.10:FF:000370">
    <property type="entry name" value="CMRF35-like molecule 1"/>
    <property type="match status" value="1"/>
</dbReference>
<keyword evidence="7 12" id="KW-0472">Membrane</keyword>
<feature type="transmembrane region" description="Helical" evidence="12">
    <location>
        <begin position="172"/>
        <end position="195"/>
    </location>
</feature>
<keyword evidence="4 13" id="KW-0732">Signal</keyword>
<keyword evidence="2" id="KW-1003">Cell membrane</keyword>
<dbReference type="GO" id="GO:0004888">
    <property type="term" value="F:transmembrane signaling receptor activity"/>
    <property type="evidence" value="ECO:0007669"/>
    <property type="project" value="TreeGrafter"/>
</dbReference>
<evidence type="ECO:0000256" key="6">
    <source>
        <dbReference type="ARBA" id="ARBA00022989"/>
    </source>
</evidence>
<evidence type="ECO:0000256" key="8">
    <source>
        <dbReference type="ARBA" id="ARBA00023157"/>
    </source>
</evidence>
<evidence type="ECO:0000256" key="10">
    <source>
        <dbReference type="ARBA" id="ARBA00023319"/>
    </source>
</evidence>
<evidence type="ECO:0000256" key="11">
    <source>
        <dbReference type="ARBA" id="ARBA00043958"/>
    </source>
</evidence>
<sequence>MWLLPPLLLLVVPVSSAPITGPEEAKGLEQGWLEVQCRYAPGWETYKKWWCRGADLSSCKILVKTNGSEQEAKGNRVSIRDDQSNRTFTVTMKALRRADTDLYWCGIERIGSDRGSRVNVIIGPATTTVSTTITAIISTTTVFTVPVTMGNPAGSPTATSPLSEGRSLLSSVHFLLLVFLKVPLLLGLLSAVVWVNRPLRSSGRRPSQPHDSP</sequence>
<dbReference type="FunCoup" id="A0A7J8CWP3">
    <property type="interactions" value="406"/>
</dbReference>
<dbReference type="GO" id="GO:0002376">
    <property type="term" value="P:immune system process"/>
    <property type="evidence" value="ECO:0007669"/>
    <property type="project" value="UniProtKB-KW"/>
</dbReference>
<keyword evidence="6 12" id="KW-1133">Transmembrane helix</keyword>
<gene>
    <name evidence="15" type="ORF">HJG59_002448</name>
</gene>
<evidence type="ECO:0000256" key="12">
    <source>
        <dbReference type="SAM" id="Phobius"/>
    </source>
</evidence>
<evidence type="ECO:0000256" key="5">
    <source>
        <dbReference type="ARBA" id="ARBA00022859"/>
    </source>
</evidence>
<dbReference type="InParanoid" id="A0A7J8CWP3"/>
<protein>
    <recommendedName>
        <fullName evidence="14">Immunoglobulin V-set domain-containing protein</fullName>
    </recommendedName>
</protein>
<dbReference type="Gene3D" id="2.60.40.10">
    <property type="entry name" value="Immunoglobulins"/>
    <property type="match status" value="1"/>
</dbReference>
<evidence type="ECO:0000259" key="14">
    <source>
        <dbReference type="Pfam" id="PF07686"/>
    </source>
</evidence>
<keyword evidence="16" id="KW-1185">Reference proteome</keyword>
<dbReference type="PANTHER" id="PTHR11860:SF101">
    <property type="entry name" value="CMRF35-LIKE MOLECULE 1"/>
    <property type="match status" value="1"/>
</dbReference>
<evidence type="ECO:0000256" key="2">
    <source>
        <dbReference type="ARBA" id="ARBA00022475"/>
    </source>
</evidence>
<dbReference type="GO" id="GO:0005886">
    <property type="term" value="C:plasma membrane"/>
    <property type="evidence" value="ECO:0007669"/>
    <property type="project" value="UniProtKB-SubCell"/>
</dbReference>
<feature type="chain" id="PRO_5029454807" description="Immunoglobulin V-set domain-containing protein" evidence="13">
    <location>
        <begin position="17"/>
        <end position="213"/>
    </location>
</feature>
<dbReference type="CDD" id="cd05716">
    <property type="entry name" value="IgV_pIgR_like"/>
    <property type="match status" value="1"/>
</dbReference>
<feature type="domain" description="Immunoglobulin V-set" evidence="14">
    <location>
        <begin position="21"/>
        <end position="113"/>
    </location>
</feature>
<evidence type="ECO:0000256" key="7">
    <source>
        <dbReference type="ARBA" id="ARBA00023136"/>
    </source>
</evidence>
<evidence type="ECO:0000256" key="13">
    <source>
        <dbReference type="SAM" id="SignalP"/>
    </source>
</evidence>
<keyword evidence="10" id="KW-0393">Immunoglobulin domain</keyword>
<dbReference type="PANTHER" id="PTHR11860">
    <property type="entry name" value="POLYMERIC-IMMUNOGLOBULIN RECEPTOR"/>
    <property type="match status" value="1"/>
</dbReference>
<keyword evidence="9" id="KW-0675">Receptor</keyword>
<dbReference type="InterPro" id="IPR013106">
    <property type="entry name" value="Ig_V-set"/>
</dbReference>